<dbReference type="GO" id="GO:0003700">
    <property type="term" value="F:DNA-binding transcription factor activity"/>
    <property type="evidence" value="ECO:0007669"/>
    <property type="project" value="InterPro"/>
</dbReference>
<gene>
    <name evidence="5" type="ORF">QUF85_02310</name>
</gene>
<dbReference type="Proteomes" id="UP001238973">
    <property type="component" value="Unassembled WGS sequence"/>
</dbReference>
<dbReference type="InterPro" id="IPR036388">
    <property type="entry name" value="WH-like_DNA-bd_sf"/>
</dbReference>
<protein>
    <submittedName>
        <fullName evidence="5">MarR family transcriptional regulator</fullName>
    </submittedName>
</protein>
<comment type="caution">
    <text evidence="5">The sequence shown here is derived from an EMBL/GenBank/DDBJ whole genome shotgun (WGS) entry which is preliminary data.</text>
</comment>
<evidence type="ECO:0000256" key="3">
    <source>
        <dbReference type="ARBA" id="ARBA00023163"/>
    </source>
</evidence>
<dbReference type="Pfam" id="PF01047">
    <property type="entry name" value="MarR"/>
    <property type="match status" value="1"/>
</dbReference>
<dbReference type="InterPro" id="IPR023187">
    <property type="entry name" value="Tscrpt_reg_MarR-type_CS"/>
</dbReference>
<dbReference type="SUPFAM" id="SSF46785">
    <property type="entry name" value="Winged helix' DNA-binding domain"/>
    <property type="match status" value="1"/>
</dbReference>
<sequence>MSNEKVSGLIDRYMKVSFYVNKMGELLIKDQICDVLTNEQYYTLRFIQQQRLCTSTEISDAFYINKSAVTSNINRLEGKGLIEREQDQVDRRVFHLKLSKEGEALLQETENKIHKLVESIMTKFDYEEIVKFLDTYEKLSQIFIQMKNEEWEEYK</sequence>
<reference evidence="5" key="1">
    <citation type="submission" date="2023-06" db="EMBL/GenBank/DDBJ databases">
        <title>Comparative genomics of Bacillaceae isolates and their secondary metabolite potential.</title>
        <authorList>
            <person name="Song L."/>
            <person name="Nielsen L.J."/>
            <person name="Mohite O."/>
            <person name="Xu X."/>
            <person name="Weber T."/>
            <person name="Kovacs A.T."/>
        </authorList>
    </citation>
    <scope>NUCLEOTIDE SEQUENCE</scope>
    <source>
        <strain evidence="5">G1S1</strain>
    </source>
</reference>
<keyword evidence="2" id="KW-0238">DNA-binding</keyword>
<evidence type="ECO:0000259" key="4">
    <source>
        <dbReference type="PROSITE" id="PS50995"/>
    </source>
</evidence>
<dbReference type="InterPro" id="IPR000835">
    <property type="entry name" value="HTH_MarR-typ"/>
</dbReference>
<evidence type="ECO:0000313" key="5">
    <source>
        <dbReference type="EMBL" id="MDM5282171.1"/>
    </source>
</evidence>
<dbReference type="Gene3D" id="1.10.10.10">
    <property type="entry name" value="Winged helix-like DNA-binding domain superfamily/Winged helix DNA-binding domain"/>
    <property type="match status" value="1"/>
</dbReference>
<dbReference type="PANTHER" id="PTHR42756:SF1">
    <property type="entry name" value="TRANSCRIPTIONAL REPRESSOR OF EMRAB OPERON"/>
    <property type="match status" value="1"/>
</dbReference>
<name>A0AAJ1QIN8_9BACI</name>
<evidence type="ECO:0000256" key="2">
    <source>
        <dbReference type="ARBA" id="ARBA00023125"/>
    </source>
</evidence>
<keyword evidence="1" id="KW-0805">Transcription regulation</keyword>
<dbReference type="AlphaFoldDB" id="A0AAJ1QIN8"/>
<keyword evidence="3" id="KW-0804">Transcription</keyword>
<dbReference type="EMBL" id="JAUCFI010000003">
    <property type="protein sequence ID" value="MDM5282171.1"/>
    <property type="molecule type" value="Genomic_DNA"/>
</dbReference>
<dbReference type="InterPro" id="IPR036390">
    <property type="entry name" value="WH_DNA-bd_sf"/>
</dbReference>
<accession>A0AAJ1QIN8</accession>
<dbReference type="GO" id="GO:0003677">
    <property type="term" value="F:DNA binding"/>
    <property type="evidence" value="ECO:0007669"/>
    <property type="project" value="UniProtKB-KW"/>
</dbReference>
<dbReference type="PROSITE" id="PS01117">
    <property type="entry name" value="HTH_MARR_1"/>
    <property type="match status" value="1"/>
</dbReference>
<proteinExistence type="predicted"/>
<evidence type="ECO:0000256" key="1">
    <source>
        <dbReference type="ARBA" id="ARBA00023015"/>
    </source>
</evidence>
<dbReference type="SMART" id="SM00347">
    <property type="entry name" value="HTH_MARR"/>
    <property type="match status" value="1"/>
</dbReference>
<evidence type="ECO:0000313" key="6">
    <source>
        <dbReference type="Proteomes" id="UP001238973"/>
    </source>
</evidence>
<dbReference type="PROSITE" id="PS50995">
    <property type="entry name" value="HTH_MARR_2"/>
    <property type="match status" value="1"/>
</dbReference>
<dbReference type="PANTHER" id="PTHR42756">
    <property type="entry name" value="TRANSCRIPTIONAL REGULATOR, MARR"/>
    <property type="match status" value="1"/>
</dbReference>
<organism evidence="5 6">
    <name type="scientific">Peribacillus frigoritolerans</name>
    <dbReference type="NCBI Taxonomy" id="450367"/>
    <lineage>
        <taxon>Bacteria</taxon>
        <taxon>Bacillati</taxon>
        <taxon>Bacillota</taxon>
        <taxon>Bacilli</taxon>
        <taxon>Bacillales</taxon>
        <taxon>Bacillaceae</taxon>
        <taxon>Peribacillus</taxon>
    </lineage>
</organism>
<feature type="domain" description="HTH marR-type" evidence="4">
    <location>
        <begin position="1"/>
        <end position="141"/>
    </location>
</feature>
<dbReference type="PRINTS" id="PR00598">
    <property type="entry name" value="HTHMARR"/>
</dbReference>
<dbReference type="RefSeq" id="WP_048688729.1">
    <property type="nucleotide sequence ID" value="NZ_CP084539.1"/>
</dbReference>